<dbReference type="PANTHER" id="PTHR40094">
    <property type="entry name" value="ALPHA-2-MACROGLOBULIN HOMOLOG"/>
    <property type="match status" value="1"/>
</dbReference>
<evidence type="ECO:0000256" key="3">
    <source>
        <dbReference type="SAM" id="MobiDB-lite"/>
    </source>
</evidence>
<dbReference type="Pfam" id="PF21142">
    <property type="entry name" value="A2M_bMG2"/>
    <property type="match status" value="1"/>
</dbReference>
<dbReference type="Gene3D" id="1.50.10.20">
    <property type="match status" value="1"/>
</dbReference>
<feature type="region of interest" description="Disordered" evidence="3">
    <location>
        <begin position="446"/>
        <end position="466"/>
    </location>
</feature>
<dbReference type="InterPro" id="IPR011626">
    <property type="entry name" value="Alpha-macroglobulin_TED"/>
</dbReference>
<dbReference type="InterPro" id="IPR001599">
    <property type="entry name" value="Macroglobln_a2"/>
</dbReference>
<dbReference type="Pfam" id="PF17973">
    <property type="entry name" value="bMG10"/>
    <property type="match status" value="1"/>
</dbReference>
<dbReference type="SUPFAM" id="SSF48239">
    <property type="entry name" value="Terpenoid cyclases/Protein prenyltransferases"/>
    <property type="match status" value="1"/>
</dbReference>
<evidence type="ECO:0000259" key="4">
    <source>
        <dbReference type="SMART" id="SM01359"/>
    </source>
</evidence>
<feature type="compositionally biased region" description="Pro residues" evidence="3">
    <location>
        <begin position="1"/>
        <end position="13"/>
    </location>
</feature>
<evidence type="ECO:0000256" key="2">
    <source>
        <dbReference type="ARBA" id="ARBA00022729"/>
    </source>
</evidence>
<dbReference type="InterPro" id="IPR021868">
    <property type="entry name" value="Alpha_2_Macroglob_MG3"/>
</dbReference>
<protein>
    <submittedName>
        <fullName evidence="6">Uncharacterized protein YfaS (Alpha-2-macroglobulin family)</fullName>
    </submittedName>
</protein>
<organism evidence="6 7">
    <name type="scientific">Caulobacter ginsengisoli</name>
    <dbReference type="NCBI Taxonomy" id="400775"/>
    <lineage>
        <taxon>Bacteria</taxon>
        <taxon>Pseudomonadati</taxon>
        <taxon>Pseudomonadota</taxon>
        <taxon>Alphaproteobacteria</taxon>
        <taxon>Caulobacterales</taxon>
        <taxon>Caulobacteraceae</taxon>
        <taxon>Caulobacter</taxon>
    </lineage>
</organism>
<dbReference type="Gene3D" id="2.60.40.1930">
    <property type="match status" value="1"/>
</dbReference>
<dbReference type="InterPro" id="IPR047565">
    <property type="entry name" value="Alpha-macroglob_thiol-ester_cl"/>
</dbReference>
<feature type="compositionally biased region" description="Basic and acidic residues" evidence="3">
    <location>
        <begin position="318"/>
        <end position="331"/>
    </location>
</feature>
<dbReference type="Pfam" id="PF11974">
    <property type="entry name" value="bMG3"/>
    <property type="match status" value="1"/>
</dbReference>
<dbReference type="SMART" id="SM01419">
    <property type="entry name" value="Thiol-ester_cl"/>
    <property type="match status" value="1"/>
</dbReference>
<dbReference type="RefSeq" id="WP_307349855.1">
    <property type="nucleotide sequence ID" value="NZ_JAUSVS010000005.1"/>
</dbReference>
<dbReference type="Pfam" id="PF07703">
    <property type="entry name" value="A2M_BRD"/>
    <property type="match status" value="1"/>
</dbReference>
<dbReference type="Proteomes" id="UP001228905">
    <property type="component" value="Unassembled WGS sequence"/>
</dbReference>
<feature type="region of interest" description="Disordered" evidence="3">
    <location>
        <begin position="318"/>
        <end position="346"/>
    </location>
</feature>
<dbReference type="InterPro" id="IPR002890">
    <property type="entry name" value="MG2"/>
</dbReference>
<dbReference type="PIRSF" id="PIRSF038980">
    <property type="entry name" value="A2M_bac"/>
    <property type="match status" value="1"/>
</dbReference>
<dbReference type="InterPro" id="IPR026284">
    <property type="entry name" value="A2MG_proteobact"/>
</dbReference>
<dbReference type="Pfam" id="PF17962">
    <property type="entry name" value="bMG6"/>
    <property type="match status" value="1"/>
</dbReference>
<feature type="domain" description="Alpha-2-macroglobulin bait region" evidence="4">
    <location>
        <begin position="825"/>
        <end position="969"/>
    </location>
</feature>
<keyword evidence="7" id="KW-1185">Reference proteome</keyword>
<comment type="caution">
    <text evidence="6">The sequence shown here is derived from an EMBL/GenBank/DDBJ whole genome shotgun (WGS) entry which is preliminary data.</text>
</comment>
<dbReference type="InterPro" id="IPR008930">
    <property type="entry name" value="Terpenoid_cyclase/PrenylTrfase"/>
</dbReference>
<dbReference type="SMART" id="SM01359">
    <property type="entry name" value="A2M_N_2"/>
    <property type="match status" value="1"/>
</dbReference>
<dbReference type="InterPro" id="IPR041203">
    <property type="entry name" value="Bact_A2M_MG5"/>
</dbReference>
<dbReference type="InterPro" id="IPR051802">
    <property type="entry name" value="YfhM-like"/>
</dbReference>
<feature type="region of interest" description="Disordered" evidence="3">
    <location>
        <begin position="1"/>
        <end position="26"/>
    </location>
</feature>
<evidence type="ECO:0000259" key="5">
    <source>
        <dbReference type="SMART" id="SM01360"/>
    </source>
</evidence>
<dbReference type="Pfam" id="PF01835">
    <property type="entry name" value="MG2"/>
    <property type="match status" value="1"/>
</dbReference>
<dbReference type="CDD" id="cd02891">
    <property type="entry name" value="A2M_like"/>
    <property type="match status" value="1"/>
</dbReference>
<dbReference type="Pfam" id="PF17972">
    <property type="entry name" value="bMG5"/>
    <property type="match status" value="1"/>
</dbReference>
<dbReference type="InterPro" id="IPR041246">
    <property type="entry name" value="Bact_MG10"/>
</dbReference>
<dbReference type="EMBL" id="JAUSVS010000005">
    <property type="protein sequence ID" value="MDQ0464875.1"/>
    <property type="molecule type" value="Genomic_DNA"/>
</dbReference>
<dbReference type="Pfam" id="PF00207">
    <property type="entry name" value="A2M"/>
    <property type="match status" value="1"/>
</dbReference>
<proteinExistence type="inferred from homology"/>
<reference evidence="6 7" key="1">
    <citation type="submission" date="2023-07" db="EMBL/GenBank/DDBJ databases">
        <title>Genomic Encyclopedia of Type Strains, Phase IV (KMG-IV): sequencing the most valuable type-strain genomes for metagenomic binning, comparative biology and taxonomic classification.</title>
        <authorList>
            <person name="Goeker M."/>
        </authorList>
    </citation>
    <scope>NUCLEOTIDE SEQUENCE [LARGE SCALE GENOMIC DNA]</scope>
    <source>
        <strain evidence="6 7">DSM 18695</strain>
    </source>
</reference>
<dbReference type="InterPro" id="IPR041462">
    <property type="entry name" value="Bact_A2M_MG6"/>
</dbReference>
<dbReference type="Pfam" id="PF07678">
    <property type="entry name" value="TED_complement"/>
    <property type="match status" value="1"/>
</dbReference>
<dbReference type="PANTHER" id="PTHR40094:SF1">
    <property type="entry name" value="UBIQUITIN DOMAIN-CONTAINING PROTEIN"/>
    <property type="match status" value="1"/>
</dbReference>
<dbReference type="InterPro" id="IPR049120">
    <property type="entry name" value="A2M_bMG2"/>
</dbReference>
<evidence type="ECO:0000256" key="1">
    <source>
        <dbReference type="ARBA" id="ARBA00010556"/>
    </source>
</evidence>
<accession>A0ABU0IS89</accession>
<keyword evidence="2" id="KW-0732">Signal</keyword>
<name>A0ABU0IS89_9CAUL</name>
<dbReference type="SMART" id="SM01360">
    <property type="entry name" value="A2M"/>
    <property type="match status" value="1"/>
</dbReference>
<evidence type="ECO:0000313" key="7">
    <source>
        <dbReference type="Proteomes" id="UP001228905"/>
    </source>
</evidence>
<comment type="similarity">
    <text evidence="1">Belongs to the protease inhibitor I39 (alpha-2-macroglobulin) family. Bacterial alpha-2-macroglobulin subfamily.</text>
</comment>
<dbReference type="InterPro" id="IPR011625">
    <property type="entry name" value="A2M_N_BRD"/>
</dbReference>
<evidence type="ECO:0000313" key="6">
    <source>
        <dbReference type="EMBL" id="MDQ0464875.1"/>
    </source>
</evidence>
<feature type="domain" description="Alpha-2-macroglobulin" evidence="5">
    <location>
        <begin position="1029"/>
        <end position="1118"/>
    </location>
</feature>
<gene>
    <name evidence="6" type="ORF">QO010_002659</name>
</gene>
<sequence length="1706" mass="180730">MAPSDETPPPESPNEPEAPLSMEAKPAASWRDRIPAWVPRNAEFLKAPGVALAIGALVVGFGGGFVTAKGLGMIGSGSAALSNGQTPGASIWSMFGKPRSASAPRRGIPRPEGFKVWQTRLDTSRAAPLACIQMSKPLDPTKSYADYVLVSPDLGGQPAVSVRNDELCLGGLGLVDRRVTLLKGLPGAGGLTLAENADVDFTFGEKPPYVGFAGDGVILPRDEADGVGLETVNVSRLNIEVWRVSDRNLVRKSISAPEATGEGEWPSDYGDDSPDSEGVIVWKGQIAVKGGAGGERVTTVFPLGAVLKEMKPGGYVIKARDASNSKDPNAKDDDEDESGEGTQPAQARRWIMFTDMALIGYNGADAMDVVVRSLKSAKTLGGLRVALVAANGEDIATATTDGSGRVRFLHPLMEGEGAMKPKMVMAYGPQGDLAVLDLDRSPVDLSNQGVGGRNGPEGDDATTAGRIPGSEIDGFMYADRGIYRPGETVHLAALVRDLQSKAIKDRKGEIIVRRPSGVEFKRYAFTGAPDGALTYDIVLPKSAPRGRWTATLQIEGLDQASGDMSFSVEDFAPQRLAVDTDGGKAPVAAGETRPVKVTARFLYGAAGAGLQTQGEARLSADPNPFPAYKDYEWGNQKDGFDEKMLDLGSTVTDGAGVALLNVSSEEAGDTAIPLKAVITASVFEPGGRPVRESVFLKVRTKPTYLGVKIEQGEGDTPPVAIDVIAVNGQGARIAAGATYSLIAENWDYDWFQQDGRWQWRRTSRDVVVQKGALAIGAGKSARITRRLGWGDYRLEVETPDGAKTLIRFAAGWGAPAKDAEAPDMVRVSAGTGTHAQGDTIDIAVKAPYGGEAQVAVATDRLVEFKTFTVPAGGGTVKLKTSPAWGGGAYVMVSVIQPRDPVATPKPRRALGLIYVPLDPKGRKLTVDIGTPAKQDAKALVEVPIKVNGLGVGQSARVTVAAVDEGILRLTKQDSPDPAKWYFGKRALTVDYRDDYGRLLDPNLGAPGAVNFGGDQLGGEGLTVVPIKSVALWSGVVKTGLDGRARVKLPAADFNGELRIMAVAWTDEAVGSGSKAMTVREDVVADLNLPRFLSPGDKPVATLELHNVDGKAGGYTVETRSSGGVVMALKKLFTLALGQRIAEHIPFLAPNRTGIGSVGFTVNGPGFTTAKDYPIQTRLGWGALVRTTTAFQQPGEAWTPSPDLLSGLAAGDVSLQVSYSPFKGFDPAPIALALSRYPYGCTEQTVSAAYPLLYADQLATPDPKKRAASKGLNDAVGRLLDRQSADGAFGLWRVGDGEADGWLGAYATDFLWEAKQQGAAVPDSAMNKALDAMRQISRPEGWASVSYRLSYPDWWGRNADESKAATERMRSRASAYALYVLAKSGRGDLARLRWWHDVQMKKDNSPIARAQVAAGLAMMGDRSRARSALQAAVTSMGHRDEADWYQSPLRDLAAVIAYSYEAGETGIGRSLQGRLEGVVKDPDALNTQEQARLLQAAFRMLKAAGPIQVSATGAFPQQAAVGAPRWLVGKLADARFVNNGRGGLWRTVTVRGTPLYAPDASASGVSVSKQLFTFTGGSVDPSAIRQGDRVIIRISGRSEQGRTIPMVIDDALPAGFEIETVLSSDDTVNGPFKFLGELSGADVAEARDDRFIAAMDLGGNQSFAMAYVARAVTPGDFFFPAPEVRDMYKPTVNGRGTSGRLVIAAGG</sequence>